<evidence type="ECO:0000313" key="1">
    <source>
        <dbReference type="EMBL" id="PVZ94270.1"/>
    </source>
</evidence>
<accession>A0A2V1HTH0</accession>
<evidence type="ECO:0000313" key="2">
    <source>
        <dbReference type="Proteomes" id="UP000244893"/>
    </source>
</evidence>
<dbReference type="Gene3D" id="6.10.140.2080">
    <property type="match status" value="2"/>
</dbReference>
<dbReference type="OrthoDB" id="4350726at2"/>
<dbReference type="RefSeq" id="WP_116756781.1">
    <property type="nucleotide sequence ID" value="NZ_JBHUEX010000001.1"/>
</dbReference>
<proteinExistence type="predicted"/>
<gene>
    <name evidence="1" type="ORF">DDQ50_11040</name>
</gene>
<comment type="caution">
    <text evidence="1">The sequence shown here is derived from an EMBL/GenBank/DDBJ whole genome shotgun (WGS) entry which is preliminary data.</text>
</comment>
<dbReference type="AlphaFoldDB" id="A0A2V1HTH0"/>
<dbReference type="Proteomes" id="UP000244893">
    <property type="component" value="Unassembled WGS sequence"/>
</dbReference>
<reference evidence="1 2" key="1">
    <citation type="submission" date="2018-05" db="EMBL/GenBank/DDBJ databases">
        <title>Amnibacterium sp. M8JJ-5, whole genome shotgun sequence.</title>
        <authorList>
            <person name="Tuo L."/>
        </authorList>
    </citation>
    <scope>NUCLEOTIDE SEQUENCE [LARGE SCALE GENOMIC DNA]</scope>
    <source>
        <strain evidence="1 2">M8JJ-5</strain>
    </source>
</reference>
<sequence length="215" mass="22913">MTTDEPGATRDDGVVQRIVGWLRAGYPDGVPRQDYVALLGILRRTLTPVEVDRVVGRLVGELAEAGDDGVVTPEQIRAQVEEELIGPALPQDVTRVAARLAGAGWPLGSATEVVPPSTSRPGLVGRVVGWLREGYPAGLPAGDFVPLVALLRRRLSDEELAEVAGHLTRAGVLAPDRVDVGQAIAGVTSELPSDEDIARVRQYLVDHGWPVDFPV</sequence>
<dbReference type="Gene3D" id="1.10.10.2390">
    <property type="match status" value="2"/>
</dbReference>
<name>A0A2V1HTH0_9MICO</name>
<dbReference type="EMBL" id="QEOP01000002">
    <property type="protein sequence ID" value="PVZ94270.1"/>
    <property type="molecule type" value="Genomic_DNA"/>
</dbReference>
<organism evidence="1 2">
    <name type="scientific">Amnibacterium flavum</name>
    <dbReference type="NCBI Taxonomy" id="2173173"/>
    <lineage>
        <taxon>Bacteria</taxon>
        <taxon>Bacillati</taxon>
        <taxon>Actinomycetota</taxon>
        <taxon>Actinomycetes</taxon>
        <taxon>Micrococcales</taxon>
        <taxon>Microbacteriaceae</taxon>
        <taxon>Amnibacterium</taxon>
    </lineage>
</organism>
<evidence type="ECO:0008006" key="3">
    <source>
        <dbReference type="Google" id="ProtNLM"/>
    </source>
</evidence>
<protein>
    <recommendedName>
        <fullName evidence="3">DUF3349 domain-containing protein</fullName>
    </recommendedName>
</protein>
<dbReference type="Pfam" id="PF11829">
    <property type="entry name" value="DUF3349"/>
    <property type="match status" value="2"/>
</dbReference>
<keyword evidence="2" id="KW-1185">Reference proteome</keyword>
<dbReference type="InterPro" id="IPR021784">
    <property type="entry name" value="DUF3349"/>
</dbReference>